<name>A0A4V1KGX2_9LACO</name>
<evidence type="ECO:0008006" key="4">
    <source>
        <dbReference type="Google" id="ProtNLM"/>
    </source>
</evidence>
<protein>
    <recommendedName>
        <fullName evidence="4">Surface layer protein A domain-containing protein</fullName>
    </recommendedName>
</protein>
<sequence>MKHRFLTAAMASIMLAGGVGAISTATAPTQTVQAISKYSHHWHWVKVTKETPIYKVKVGRYMYQSKLTHKTYIEKGSDLKVMYSGHDYPWRVYGGWRGHWVALRQSANWFKNE</sequence>
<reference evidence="2 3" key="1">
    <citation type="submission" date="2019-01" db="EMBL/GenBank/DDBJ databases">
        <title>The genome sequence of Lactobacillus crispatus L49.</title>
        <authorList>
            <person name="Zhong J."/>
            <person name="Zhang J."/>
        </authorList>
    </citation>
    <scope>NUCLEOTIDE SEQUENCE [LARGE SCALE GENOMIC DNA]</scope>
    <source>
        <strain evidence="2 3">L49</strain>
    </source>
</reference>
<organism evidence="2 3">
    <name type="scientific">Lactobacillus crispatus</name>
    <dbReference type="NCBI Taxonomy" id="47770"/>
    <lineage>
        <taxon>Bacteria</taxon>
        <taxon>Bacillati</taxon>
        <taxon>Bacillota</taxon>
        <taxon>Bacilli</taxon>
        <taxon>Lactobacillales</taxon>
        <taxon>Lactobacillaceae</taxon>
        <taxon>Lactobacillus</taxon>
    </lineage>
</organism>
<dbReference type="Proteomes" id="UP000289808">
    <property type="component" value="Unassembled WGS sequence"/>
</dbReference>
<comment type="caution">
    <text evidence="2">The sequence shown here is derived from an EMBL/GenBank/DDBJ whole genome shotgun (WGS) entry which is preliminary data.</text>
</comment>
<accession>A0A4V1KGX2</accession>
<dbReference type="EMBL" id="SCLX01000005">
    <property type="protein sequence ID" value="RXF60076.1"/>
    <property type="molecule type" value="Genomic_DNA"/>
</dbReference>
<evidence type="ECO:0000313" key="2">
    <source>
        <dbReference type="EMBL" id="RXF60076.1"/>
    </source>
</evidence>
<evidence type="ECO:0000313" key="3">
    <source>
        <dbReference type="Proteomes" id="UP000289808"/>
    </source>
</evidence>
<gene>
    <name evidence="2" type="ORF">ERD32_01540</name>
</gene>
<keyword evidence="1" id="KW-0732">Signal</keyword>
<dbReference type="RefSeq" id="WP_005724937.1">
    <property type="nucleotide sequence ID" value="NZ_CP026503.1"/>
</dbReference>
<evidence type="ECO:0000256" key="1">
    <source>
        <dbReference type="SAM" id="SignalP"/>
    </source>
</evidence>
<feature type="signal peptide" evidence="1">
    <location>
        <begin position="1"/>
        <end position="21"/>
    </location>
</feature>
<dbReference type="AlphaFoldDB" id="A0A4V1KGX2"/>
<proteinExistence type="predicted"/>
<feature type="chain" id="PRO_5041171403" description="Surface layer protein A domain-containing protein" evidence="1">
    <location>
        <begin position="22"/>
        <end position="113"/>
    </location>
</feature>